<dbReference type="Proteomes" id="UP001500459">
    <property type="component" value="Unassembled WGS sequence"/>
</dbReference>
<dbReference type="PANTHER" id="PTHR30292">
    <property type="entry name" value="UNCHARACTERIZED PROTEIN YBGL-RELATED"/>
    <property type="match status" value="1"/>
</dbReference>
<dbReference type="RefSeq" id="WP_344927471.1">
    <property type="nucleotide sequence ID" value="NZ_BAABCW010000008.1"/>
</dbReference>
<keyword evidence="2" id="KW-1185">Reference proteome</keyword>
<dbReference type="NCBIfam" id="NF003816">
    <property type="entry name" value="PRK05406.1-5"/>
    <property type="match status" value="1"/>
</dbReference>
<dbReference type="CDD" id="cd10801">
    <property type="entry name" value="LamB_YcsF_like_1"/>
    <property type="match status" value="1"/>
</dbReference>
<protein>
    <submittedName>
        <fullName evidence="1">5-oxoprolinase subunit PxpA</fullName>
    </submittedName>
</protein>
<name>A0ABP6UNA3_9FLAO</name>
<organism evidence="1 2">
    <name type="scientific">Aquimarina addita</name>
    <dbReference type="NCBI Taxonomy" id="870485"/>
    <lineage>
        <taxon>Bacteria</taxon>
        <taxon>Pseudomonadati</taxon>
        <taxon>Bacteroidota</taxon>
        <taxon>Flavobacteriia</taxon>
        <taxon>Flavobacteriales</taxon>
        <taxon>Flavobacteriaceae</taxon>
        <taxon>Aquimarina</taxon>
    </lineage>
</organism>
<dbReference type="Pfam" id="PF03746">
    <property type="entry name" value="LamB_YcsF"/>
    <property type="match status" value="1"/>
</dbReference>
<accession>A0ABP6UNA3</accession>
<evidence type="ECO:0000313" key="1">
    <source>
        <dbReference type="EMBL" id="GAA3509575.1"/>
    </source>
</evidence>
<dbReference type="SUPFAM" id="SSF88713">
    <property type="entry name" value="Glycoside hydrolase/deacetylase"/>
    <property type="match status" value="1"/>
</dbReference>
<gene>
    <name evidence="1" type="primary">pxpA</name>
    <name evidence="1" type="ORF">GCM10022393_22730</name>
</gene>
<comment type="caution">
    <text evidence="1">The sequence shown here is derived from an EMBL/GenBank/DDBJ whole genome shotgun (WGS) entry which is preliminary data.</text>
</comment>
<sequence length="241" mass="27113">MKKILLNSDVGEEAGFDEEIMPFVSLCNIACGTHAGSEKVIRETIDLAIRYQVKIGAHPSYPDRKNFGRSVMKISSDDLEKTLTDQILCVKDWAEKAGTTLYHVKPHGALYNQTVKNKAVAKSVIRSIRNIDKSIKLISPKESIISYLSQGDIDVISEVFADRNYERDLSLVSRSEKQSVISDPEQVLEHVLQMIEHKKVKTKSGVEVPVFFDTICVHGDHLKSVEILRLLHGELLVRNMI</sequence>
<dbReference type="EMBL" id="BAABCW010000008">
    <property type="protein sequence ID" value="GAA3509575.1"/>
    <property type="molecule type" value="Genomic_DNA"/>
</dbReference>
<dbReference type="Gene3D" id="3.20.20.370">
    <property type="entry name" value="Glycoside hydrolase/deacetylase"/>
    <property type="match status" value="1"/>
</dbReference>
<dbReference type="NCBIfam" id="NF003814">
    <property type="entry name" value="PRK05406.1-3"/>
    <property type="match status" value="1"/>
</dbReference>
<proteinExistence type="predicted"/>
<dbReference type="InterPro" id="IPR005501">
    <property type="entry name" value="LamB/YcsF/PxpA-like"/>
</dbReference>
<reference evidence="2" key="1">
    <citation type="journal article" date="2019" name="Int. J. Syst. Evol. Microbiol.">
        <title>The Global Catalogue of Microorganisms (GCM) 10K type strain sequencing project: providing services to taxonomists for standard genome sequencing and annotation.</title>
        <authorList>
            <consortium name="The Broad Institute Genomics Platform"/>
            <consortium name="The Broad Institute Genome Sequencing Center for Infectious Disease"/>
            <person name="Wu L."/>
            <person name="Ma J."/>
        </authorList>
    </citation>
    <scope>NUCLEOTIDE SEQUENCE [LARGE SCALE GENOMIC DNA]</scope>
    <source>
        <strain evidence="2">JCM 17106</strain>
    </source>
</reference>
<dbReference type="InterPro" id="IPR011330">
    <property type="entry name" value="Glyco_hydro/deAcase_b/a-brl"/>
</dbReference>
<dbReference type="PANTHER" id="PTHR30292:SF0">
    <property type="entry name" value="5-OXOPROLINASE SUBUNIT A"/>
    <property type="match status" value="1"/>
</dbReference>
<evidence type="ECO:0000313" key="2">
    <source>
        <dbReference type="Proteomes" id="UP001500459"/>
    </source>
</evidence>